<dbReference type="PROSITE" id="PS50283">
    <property type="entry name" value="NA_SOLUT_SYMP_3"/>
    <property type="match status" value="1"/>
</dbReference>
<feature type="transmembrane region" description="Helical" evidence="14">
    <location>
        <begin position="398"/>
        <end position="418"/>
    </location>
</feature>
<evidence type="ECO:0000256" key="4">
    <source>
        <dbReference type="ARBA" id="ARBA00022475"/>
    </source>
</evidence>
<evidence type="ECO:0000256" key="13">
    <source>
        <dbReference type="RuleBase" id="RU362091"/>
    </source>
</evidence>
<feature type="transmembrane region" description="Helical" evidence="14">
    <location>
        <begin position="285"/>
        <end position="309"/>
    </location>
</feature>
<dbReference type="PANTHER" id="PTHR48086:SF3">
    <property type="entry name" value="SODIUM_PROLINE SYMPORTER"/>
    <property type="match status" value="1"/>
</dbReference>
<feature type="transmembrane region" description="Helical" evidence="14">
    <location>
        <begin position="456"/>
        <end position="478"/>
    </location>
</feature>
<feature type="transmembrane region" description="Helical" evidence="14">
    <location>
        <begin position="77"/>
        <end position="99"/>
    </location>
</feature>
<evidence type="ECO:0000256" key="7">
    <source>
        <dbReference type="ARBA" id="ARBA00022989"/>
    </source>
</evidence>
<evidence type="ECO:0000256" key="9">
    <source>
        <dbReference type="ARBA" id="ARBA00023065"/>
    </source>
</evidence>
<comment type="subcellular location">
    <subcellularLocation>
        <location evidence="1">Cell membrane</location>
        <topology evidence="1">Multi-pass membrane protein</topology>
    </subcellularLocation>
</comment>
<dbReference type="PANTHER" id="PTHR48086">
    <property type="entry name" value="SODIUM/PROLINE SYMPORTER-RELATED"/>
    <property type="match status" value="1"/>
</dbReference>
<dbReference type="GO" id="GO:0015293">
    <property type="term" value="F:symporter activity"/>
    <property type="evidence" value="ECO:0007669"/>
    <property type="project" value="UniProtKB-KW"/>
</dbReference>
<evidence type="ECO:0000256" key="1">
    <source>
        <dbReference type="ARBA" id="ARBA00004651"/>
    </source>
</evidence>
<dbReference type="InterPro" id="IPR038377">
    <property type="entry name" value="Na/Glc_symporter_sf"/>
</dbReference>
<evidence type="ECO:0000256" key="8">
    <source>
        <dbReference type="ARBA" id="ARBA00023053"/>
    </source>
</evidence>
<evidence type="ECO:0000256" key="11">
    <source>
        <dbReference type="ARBA" id="ARBA00023201"/>
    </source>
</evidence>
<keyword evidence="4" id="KW-1003">Cell membrane</keyword>
<keyword evidence="3" id="KW-0813">Transport</keyword>
<keyword evidence="5 14" id="KW-0812">Transmembrane</keyword>
<evidence type="ECO:0008006" key="17">
    <source>
        <dbReference type="Google" id="ProtNLM"/>
    </source>
</evidence>
<keyword evidence="7 14" id="KW-1133">Transmembrane helix</keyword>
<dbReference type="Pfam" id="PF00474">
    <property type="entry name" value="SSF"/>
    <property type="match status" value="1"/>
</dbReference>
<sequence>MNMDLLDWGILAAAVVALFLICWWASRLTKSVADFLAANRLAGRYLISVGQGMAGLGAISIAAHFEKFYQAGFGAAWWVQMVMPITLIITLTGFVIYRYRETRAMTMAQFFEMRYSKKFRVFAGILAWSSGILNYGIFPAVSARFLIYFTGLPPNFELFGLTISTLALVMLTLLTLAVVMTMLGGQISIMVTDMIQGQFVVIVMLLVLGILFYHMSWSEVLEGLKQSPPGQSKLNPFDQGNVSDFNVWFFIMMGILNIYGTRAWQGSQGYNAAARTPHEARMAGILGEFRGMITSLAIIMVPICVYAYMHLPQFADSAAQIHVSLELIGNEQTQKEMLVPMALGAILPTGVMGLFAAVVILAAVSTDNTYLHSWGSIFIQDVYQPLRKKPLSQRAHMWALRLSIIGVATFAFIWGLVFPLQDYIYMYFQITGAVYLGGAGAVIIGGLYWKRGTAGGAWAAMICGSLVAVTGIVVRNIVWPYGLPHMKEAWPEFVFLGRLPEKFPLNGMEMSFIAALIAVSAYVFCSLLSKRPPADMDRLLHRGKYAESSDQSSEIVSPALETRRKSKTLWERLGVGPQFTRGDKCIYVLKLTWALFFVFVFLIGTILNAFWAIPDYIWEKWWGFKVGITFVFGLITVVWFLWGGFHDLVIMARLLRSTTRDATDDGTVTEEEHVQKGSK</sequence>
<evidence type="ECO:0000256" key="6">
    <source>
        <dbReference type="ARBA" id="ARBA00022847"/>
    </source>
</evidence>
<feature type="transmembrane region" description="Helical" evidence="14">
    <location>
        <begin position="341"/>
        <end position="364"/>
    </location>
</feature>
<dbReference type="GO" id="GO:0005886">
    <property type="term" value="C:plasma membrane"/>
    <property type="evidence" value="ECO:0007669"/>
    <property type="project" value="UniProtKB-SubCell"/>
</dbReference>
<feature type="transmembrane region" description="Helical" evidence="14">
    <location>
        <begin position="424"/>
        <end position="449"/>
    </location>
</feature>
<dbReference type="InterPro" id="IPR001734">
    <property type="entry name" value="Na/solute_symporter"/>
</dbReference>
<dbReference type="RefSeq" id="WP_189516174.1">
    <property type="nucleotide sequence ID" value="NZ_BMXG01000019.1"/>
</dbReference>
<evidence type="ECO:0000256" key="2">
    <source>
        <dbReference type="ARBA" id="ARBA00006434"/>
    </source>
</evidence>
<keyword evidence="10 14" id="KW-0472">Membrane</keyword>
<feature type="transmembrane region" description="Helical" evidence="14">
    <location>
        <begin position="510"/>
        <end position="529"/>
    </location>
</feature>
<evidence type="ECO:0000256" key="3">
    <source>
        <dbReference type="ARBA" id="ARBA00022448"/>
    </source>
</evidence>
<dbReference type="Gene3D" id="1.20.1730.10">
    <property type="entry name" value="Sodium/glucose cotransporter"/>
    <property type="match status" value="1"/>
</dbReference>
<feature type="transmembrane region" description="Helical" evidence="14">
    <location>
        <begin position="591"/>
        <end position="614"/>
    </location>
</feature>
<accession>A0A8J3GF48</accession>
<organism evidence="15 16">
    <name type="scientific">Cerasicoccus arenae</name>
    <dbReference type="NCBI Taxonomy" id="424488"/>
    <lineage>
        <taxon>Bacteria</taxon>
        <taxon>Pseudomonadati</taxon>
        <taxon>Verrucomicrobiota</taxon>
        <taxon>Opitutia</taxon>
        <taxon>Puniceicoccales</taxon>
        <taxon>Cerasicoccaceae</taxon>
        <taxon>Cerasicoccus</taxon>
    </lineage>
</organism>
<gene>
    <name evidence="15" type="ORF">GCM10007047_27280</name>
</gene>
<feature type="transmembrane region" description="Helical" evidence="14">
    <location>
        <begin position="45"/>
        <end position="65"/>
    </location>
</feature>
<feature type="transmembrane region" description="Helical" evidence="14">
    <location>
        <begin position="119"/>
        <end position="138"/>
    </location>
</feature>
<dbReference type="Proteomes" id="UP000642829">
    <property type="component" value="Unassembled WGS sequence"/>
</dbReference>
<feature type="transmembrane region" description="Helical" evidence="14">
    <location>
        <begin position="626"/>
        <end position="650"/>
    </location>
</feature>
<evidence type="ECO:0000313" key="16">
    <source>
        <dbReference type="Proteomes" id="UP000642829"/>
    </source>
</evidence>
<reference evidence="15" key="2">
    <citation type="submission" date="2020-09" db="EMBL/GenBank/DDBJ databases">
        <authorList>
            <person name="Sun Q."/>
            <person name="Kim S."/>
        </authorList>
    </citation>
    <scope>NUCLEOTIDE SEQUENCE</scope>
    <source>
        <strain evidence="15">KCTC 12870</strain>
    </source>
</reference>
<evidence type="ECO:0000313" key="15">
    <source>
        <dbReference type="EMBL" id="GHC08520.1"/>
    </source>
</evidence>
<evidence type="ECO:0000256" key="12">
    <source>
        <dbReference type="ARBA" id="ARBA00033708"/>
    </source>
</evidence>
<feature type="transmembrane region" description="Helical" evidence="14">
    <location>
        <begin position="195"/>
        <end position="215"/>
    </location>
</feature>
<keyword evidence="8" id="KW-0915">Sodium</keyword>
<feature type="transmembrane region" description="Helical" evidence="14">
    <location>
        <begin position="245"/>
        <end position="264"/>
    </location>
</feature>
<comment type="similarity">
    <text evidence="2 13">Belongs to the sodium:solute symporter (SSF) (TC 2.A.21) family.</text>
</comment>
<name>A0A8J3GF48_9BACT</name>
<keyword evidence="16" id="KW-1185">Reference proteome</keyword>
<keyword evidence="6" id="KW-0769">Symport</keyword>
<evidence type="ECO:0000256" key="5">
    <source>
        <dbReference type="ARBA" id="ARBA00022692"/>
    </source>
</evidence>
<protein>
    <recommendedName>
        <fullName evidence="17">Sodium:solute symporter</fullName>
    </recommendedName>
</protein>
<evidence type="ECO:0000256" key="14">
    <source>
        <dbReference type="SAM" id="Phobius"/>
    </source>
</evidence>
<feature type="transmembrane region" description="Helical" evidence="14">
    <location>
        <begin position="6"/>
        <end position="25"/>
    </location>
</feature>
<dbReference type="GO" id="GO:0006814">
    <property type="term" value="P:sodium ion transport"/>
    <property type="evidence" value="ECO:0007669"/>
    <property type="project" value="UniProtKB-KW"/>
</dbReference>
<keyword evidence="11" id="KW-0739">Sodium transport</keyword>
<evidence type="ECO:0000256" key="10">
    <source>
        <dbReference type="ARBA" id="ARBA00023136"/>
    </source>
</evidence>
<feature type="transmembrane region" description="Helical" evidence="14">
    <location>
        <begin position="158"/>
        <end position="183"/>
    </location>
</feature>
<comment type="catalytic activity">
    <reaction evidence="12">
        <text>L-proline(in) + Na(+)(in) = L-proline(out) + Na(+)(out)</text>
        <dbReference type="Rhea" id="RHEA:28967"/>
        <dbReference type="ChEBI" id="CHEBI:29101"/>
        <dbReference type="ChEBI" id="CHEBI:60039"/>
    </reaction>
</comment>
<proteinExistence type="inferred from homology"/>
<reference evidence="15" key="1">
    <citation type="journal article" date="2014" name="Int. J. Syst. Evol. Microbiol.">
        <title>Complete genome sequence of Corynebacterium casei LMG S-19264T (=DSM 44701T), isolated from a smear-ripened cheese.</title>
        <authorList>
            <consortium name="US DOE Joint Genome Institute (JGI-PGF)"/>
            <person name="Walter F."/>
            <person name="Albersmeier A."/>
            <person name="Kalinowski J."/>
            <person name="Ruckert C."/>
        </authorList>
    </citation>
    <scope>NUCLEOTIDE SEQUENCE</scope>
    <source>
        <strain evidence="15">KCTC 12870</strain>
    </source>
</reference>
<dbReference type="InterPro" id="IPR050277">
    <property type="entry name" value="Sodium:Solute_Symporter"/>
</dbReference>
<dbReference type="AlphaFoldDB" id="A0A8J3GF48"/>
<dbReference type="EMBL" id="BMXG01000019">
    <property type="protein sequence ID" value="GHC08520.1"/>
    <property type="molecule type" value="Genomic_DNA"/>
</dbReference>
<keyword evidence="9" id="KW-0406">Ion transport</keyword>
<comment type="caution">
    <text evidence="15">The sequence shown here is derived from an EMBL/GenBank/DDBJ whole genome shotgun (WGS) entry which is preliminary data.</text>
</comment>